<protein>
    <submittedName>
        <fullName evidence="2">Uncharacterized protein</fullName>
    </submittedName>
</protein>
<keyword evidence="3" id="KW-1185">Reference proteome</keyword>
<keyword evidence="1" id="KW-0812">Transmembrane</keyword>
<organism evidence="2 3">
    <name type="scientific">Microbaculum marinisediminis</name>
    <dbReference type="NCBI Taxonomy" id="2931392"/>
    <lineage>
        <taxon>Bacteria</taxon>
        <taxon>Pseudomonadati</taxon>
        <taxon>Pseudomonadota</taxon>
        <taxon>Alphaproteobacteria</taxon>
        <taxon>Hyphomicrobiales</taxon>
        <taxon>Tepidamorphaceae</taxon>
        <taxon>Microbaculum</taxon>
    </lineage>
</organism>
<name>A0AAW5QZB2_9HYPH</name>
<keyword evidence="1" id="KW-0472">Membrane</keyword>
<dbReference type="AlphaFoldDB" id="A0AAW5QZB2"/>
<gene>
    <name evidence="2" type="ORF">MUB46_13665</name>
</gene>
<keyword evidence="1" id="KW-1133">Transmembrane helix</keyword>
<evidence type="ECO:0000313" key="2">
    <source>
        <dbReference type="EMBL" id="MCT8972909.1"/>
    </source>
</evidence>
<comment type="caution">
    <text evidence="2">The sequence shown here is derived from an EMBL/GenBank/DDBJ whole genome shotgun (WGS) entry which is preliminary data.</text>
</comment>
<reference evidence="2 3" key="1">
    <citation type="submission" date="2022-04" db="EMBL/GenBank/DDBJ databases">
        <authorList>
            <person name="Ye Y.-Q."/>
            <person name="Du Z.-J."/>
        </authorList>
    </citation>
    <scope>NUCLEOTIDE SEQUENCE [LARGE SCALE GENOMIC DNA]</scope>
    <source>
        <strain evidence="2 3">A6E488</strain>
    </source>
</reference>
<sequence>MHHLVMRRDPRVPLTALLYALSFVAVLVLGRLALTTYDTLVGGWDTEIDPTPIALSVGPVALTVPRNMIRNHPFARGSVSELELRMHWPTMEGLSELRAESFRNNDDRSTILYATLRPSNGLLSPEERLRLVYSRLLTYPPASGPNGLIATSFAEGHGYDGEILYTAGDPSRSFAARCAPEGGGVPASCTVEFRTDNGIEVIYRFRRHLLSRWRAIDAAMRDTVASFMRG</sequence>
<feature type="transmembrane region" description="Helical" evidence="1">
    <location>
        <begin position="12"/>
        <end position="34"/>
    </location>
</feature>
<accession>A0AAW5QZB2</accession>
<dbReference type="RefSeq" id="WP_261616480.1">
    <property type="nucleotide sequence ID" value="NZ_JALIDZ010000005.1"/>
</dbReference>
<dbReference type="Proteomes" id="UP001320898">
    <property type="component" value="Unassembled WGS sequence"/>
</dbReference>
<dbReference type="EMBL" id="JALIDZ010000005">
    <property type="protein sequence ID" value="MCT8972909.1"/>
    <property type="molecule type" value="Genomic_DNA"/>
</dbReference>
<evidence type="ECO:0000256" key="1">
    <source>
        <dbReference type="SAM" id="Phobius"/>
    </source>
</evidence>
<proteinExistence type="predicted"/>
<evidence type="ECO:0000313" key="3">
    <source>
        <dbReference type="Proteomes" id="UP001320898"/>
    </source>
</evidence>